<dbReference type="Proteomes" id="UP000053095">
    <property type="component" value="Unassembled WGS sequence"/>
</dbReference>
<evidence type="ECO:0000313" key="1">
    <source>
        <dbReference type="EMBL" id="GAM35013.1"/>
    </source>
</evidence>
<gene>
    <name evidence="1" type="ORF">TCE0_015f02981</name>
</gene>
<evidence type="ECO:0000313" key="2">
    <source>
        <dbReference type="Proteomes" id="UP000053095"/>
    </source>
</evidence>
<comment type="caution">
    <text evidence="1">The sequence shown here is derived from an EMBL/GenBank/DDBJ whole genome shotgun (WGS) entry which is preliminary data.</text>
</comment>
<organism evidence="1 2">
    <name type="scientific">Talaromyces pinophilus</name>
    <name type="common">Penicillium pinophilum</name>
    <dbReference type="NCBI Taxonomy" id="128442"/>
    <lineage>
        <taxon>Eukaryota</taxon>
        <taxon>Fungi</taxon>
        <taxon>Dikarya</taxon>
        <taxon>Ascomycota</taxon>
        <taxon>Pezizomycotina</taxon>
        <taxon>Eurotiomycetes</taxon>
        <taxon>Eurotiomycetidae</taxon>
        <taxon>Eurotiales</taxon>
        <taxon>Trichocomaceae</taxon>
        <taxon>Talaromyces</taxon>
        <taxon>Talaromyces sect. Talaromyces</taxon>
    </lineage>
</organism>
<dbReference type="EMBL" id="DF933811">
    <property type="protein sequence ID" value="GAM35013.1"/>
    <property type="molecule type" value="Genomic_DNA"/>
</dbReference>
<proteinExistence type="predicted"/>
<keyword evidence="2" id="KW-1185">Reference proteome</keyword>
<reference evidence="2" key="1">
    <citation type="journal article" date="2015" name="Genome Announc.">
        <title>Draft genome sequence of Talaromyces cellulolyticus strain Y-94, a source of lignocellulosic biomass-degrading enzymes.</title>
        <authorList>
            <person name="Fujii T."/>
            <person name="Koike H."/>
            <person name="Sawayama S."/>
            <person name="Yano S."/>
            <person name="Inoue H."/>
        </authorList>
    </citation>
    <scope>NUCLEOTIDE SEQUENCE [LARGE SCALE GENOMIC DNA]</scope>
    <source>
        <strain evidence="2">Y-94</strain>
    </source>
</reference>
<sequence length="179" mass="20037">MDIQRTLHLNYQDGHSRLNVIDSDQQTVLYTVIRSSSKPQLTIFRAATPYAAGFMIGKVTLHTWSSAIDLEIPGPPLAMQKTSKLSSNYDVHGNNINWRWERDKALTSDIRLVDYTGGGLLARFENASFSVKKQGTLTVFGTPTWEIFDAIIITGLAKIEQQKETSTRNSVAASSWYPK</sequence>
<dbReference type="AlphaFoldDB" id="A0A6V8H1Z9"/>
<accession>A0A6V8H1Z9</accession>
<protein>
    <submittedName>
        <fullName evidence="1">Uncharacterized protein</fullName>
    </submittedName>
</protein>
<name>A0A6V8H1Z9_TALPI</name>